<dbReference type="EMBL" id="GGEC01073965">
    <property type="protein sequence ID" value="MBX54449.1"/>
    <property type="molecule type" value="Transcribed_RNA"/>
</dbReference>
<reference evidence="2" key="1">
    <citation type="submission" date="2018-02" db="EMBL/GenBank/DDBJ databases">
        <title>Rhizophora mucronata_Transcriptome.</title>
        <authorList>
            <person name="Meera S.P."/>
            <person name="Sreeshan A."/>
            <person name="Augustine A."/>
        </authorList>
    </citation>
    <scope>NUCLEOTIDE SEQUENCE</scope>
    <source>
        <tissue evidence="2">Leaf</tissue>
    </source>
</reference>
<feature type="region of interest" description="Disordered" evidence="1">
    <location>
        <begin position="1"/>
        <end position="57"/>
    </location>
</feature>
<evidence type="ECO:0000256" key="1">
    <source>
        <dbReference type="SAM" id="MobiDB-lite"/>
    </source>
</evidence>
<accession>A0A2P2PIG3</accession>
<evidence type="ECO:0000313" key="2">
    <source>
        <dbReference type="EMBL" id="MBX54449.1"/>
    </source>
</evidence>
<organism evidence="2">
    <name type="scientific">Rhizophora mucronata</name>
    <name type="common">Asiatic mangrove</name>
    <dbReference type="NCBI Taxonomy" id="61149"/>
    <lineage>
        <taxon>Eukaryota</taxon>
        <taxon>Viridiplantae</taxon>
        <taxon>Streptophyta</taxon>
        <taxon>Embryophyta</taxon>
        <taxon>Tracheophyta</taxon>
        <taxon>Spermatophyta</taxon>
        <taxon>Magnoliopsida</taxon>
        <taxon>eudicotyledons</taxon>
        <taxon>Gunneridae</taxon>
        <taxon>Pentapetalae</taxon>
        <taxon>rosids</taxon>
        <taxon>fabids</taxon>
        <taxon>Malpighiales</taxon>
        <taxon>Rhizophoraceae</taxon>
        <taxon>Rhizophora</taxon>
    </lineage>
</organism>
<proteinExistence type="predicted"/>
<name>A0A2P2PIG3_RHIMU</name>
<feature type="compositionally biased region" description="Polar residues" evidence="1">
    <location>
        <begin position="31"/>
        <end position="43"/>
    </location>
</feature>
<feature type="compositionally biased region" description="Polar residues" evidence="1">
    <location>
        <begin position="1"/>
        <end position="10"/>
    </location>
</feature>
<protein>
    <submittedName>
        <fullName evidence="2">Uncharacterized protein MANES_15G094800</fullName>
    </submittedName>
</protein>
<sequence length="57" mass="5866">MHRIPSNGTSGRWPAGARRKPGSKPLAGSKGTRSSVGSSNGTPGRSRGSWRSPFSTG</sequence>
<dbReference type="AlphaFoldDB" id="A0A2P2PIG3"/>